<dbReference type="GO" id="GO:0000329">
    <property type="term" value="C:fungal-type vacuole membrane"/>
    <property type="evidence" value="ECO:0007669"/>
    <property type="project" value="TreeGrafter"/>
</dbReference>
<comment type="similarity">
    <text evidence="1 5">Belongs to the V-ATPase H subunit family.</text>
</comment>
<dbReference type="Proteomes" id="UP000253472">
    <property type="component" value="Unassembled WGS sequence"/>
</dbReference>
<dbReference type="PIRSF" id="PIRSF032184">
    <property type="entry name" value="ATPase_V1_H"/>
    <property type="match status" value="1"/>
</dbReference>
<evidence type="ECO:0000256" key="3">
    <source>
        <dbReference type="ARBA" id="ARBA00022781"/>
    </source>
</evidence>
<keyword evidence="4 5" id="KW-0406">Ion transport</keyword>
<protein>
    <recommendedName>
        <fullName evidence="5">V-type proton ATPase subunit H</fullName>
    </recommendedName>
</protein>
<dbReference type="InterPro" id="IPR004908">
    <property type="entry name" value="ATPase_V1-cplx_hsu"/>
</dbReference>
<name>A0A367Y170_9ASCO</name>
<dbReference type="Gene3D" id="1.25.40.150">
    <property type="entry name" value="V-type ATPase, subunit H, C-terminal domain"/>
    <property type="match status" value="1"/>
</dbReference>
<dbReference type="EMBL" id="QLNQ01000027">
    <property type="protein sequence ID" value="RCK59626.1"/>
    <property type="molecule type" value="Genomic_DNA"/>
</dbReference>
<dbReference type="Gene3D" id="1.25.10.10">
    <property type="entry name" value="Leucine-rich Repeat Variant"/>
    <property type="match status" value="1"/>
</dbReference>
<keyword evidence="2 5" id="KW-0813">Transport</keyword>
<evidence type="ECO:0000256" key="4">
    <source>
        <dbReference type="ARBA" id="ARBA00023065"/>
    </source>
</evidence>
<dbReference type="InterPro" id="IPR038497">
    <property type="entry name" value="ATPase_V1-cplx_hsu_C_sf"/>
</dbReference>
<dbReference type="Pfam" id="PF11698">
    <property type="entry name" value="V-ATPase_H_C"/>
    <property type="match status" value="1"/>
</dbReference>
<dbReference type="OrthoDB" id="10263554at2759"/>
<sequence>MSDGYSPLVIDSTFLADSKKSIKERIIPWEGLARSGVVSEDDANHIKLLEKQSQQNQITSVKNQLDTYSKVLLNVLNRVDKDDVLKNVLTLINDLLLDLPEFLDAVLKLSSVDKSLPYAPFLNHLDNKDDLIKSLSLYNLEILLAKAKSVEDDEVLIKIFSVLSNIIGGSDSNYQFIGLQILQDLLIVKPFKTIYQNHNLVANFKPINNLITKLASNSNATGLQLSYNILLVAWILSFSAPINKALIHNFPQLAGSLLTIAKDSIKLKIVRVAVAILKNFVDITTSPQEQFKVIKLLLFHGALNTVNILKERKFASNGSDEELSNDLSYLSESLNEIVTSKLTSFDEYLTELENPKLISYASPTHKSSEFWLENSGKFKDSNFKLVRRIFEILIQNSNDNSTVNVILLNDLQFLIKNLGQDLITFINTEKGGQYKLLIMSFLENSQGNNELKYEALKTIQLLVGHNF</sequence>
<comment type="caution">
    <text evidence="7">The sequence shown here is derived from an EMBL/GenBank/DDBJ whole genome shotgun (WGS) entry which is preliminary data.</text>
</comment>
<dbReference type="GO" id="GO:0000221">
    <property type="term" value="C:vacuolar proton-transporting V-type ATPase, V1 domain"/>
    <property type="evidence" value="ECO:0007669"/>
    <property type="project" value="UniProtKB-UniRule"/>
</dbReference>
<comment type="subunit">
    <text evidence="5">V-ATPase is a heteromultimeric enzyme made up of two complexes: the ATP-hydrolytic V1 complex and the proton translocation V0 complex.</text>
</comment>
<gene>
    <name evidence="7" type="primary">VMA13_0</name>
    <name evidence="8" type="synonym">VMA13_1</name>
    <name evidence="7" type="ORF">Cantr_07648</name>
    <name evidence="8" type="ORF">Cantr_09261</name>
</gene>
<evidence type="ECO:0000256" key="1">
    <source>
        <dbReference type="ARBA" id="ARBA00008613"/>
    </source>
</evidence>
<keyword evidence="3 5" id="KW-0375">Hydrogen ion transport</keyword>
<dbReference type="PANTHER" id="PTHR10698">
    <property type="entry name" value="V-TYPE PROTON ATPASE SUBUNIT H"/>
    <property type="match status" value="1"/>
</dbReference>
<dbReference type="Pfam" id="PF03224">
    <property type="entry name" value="V-ATPase_H_N"/>
    <property type="match status" value="1"/>
</dbReference>
<dbReference type="PANTHER" id="PTHR10698:SF0">
    <property type="entry name" value="V-TYPE PROTON ATPASE SUBUNIT H"/>
    <property type="match status" value="1"/>
</dbReference>
<dbReference type="GO" id="GO:0046961">
    <property type="term" value="F:proton-transporting ATPase activity, rotational mechanism"/>
    <property type="evidence" value="ECO:0007669"/>
    <property type="project" value="UniProtKB-UniRule"/>
</dbReference>
<evidence type="ECO:0000259" key="6">
    <source>
        <dbReference type="Pfam" id="PF11698"/>
    </source>
</evidence>
<dbReference type="InterPro" id="IPR011987">
    <property type="entry name" value="ATPase_V1-cplx_hsu_C"/>
</dbReference>
<dbReference type="InterPro" id="IPR016024">
    <property type="entry name" value="ARM-type_fold"/>
</dbReference>
<accession>A0A367Y170</accession>
<keyword evidence="9" id="KW-1185">Reference proteome</keyword>
<dbReference type="SUPFAM" id="SSF48371">
    <property type="entry name" value="ARM repeat"/>
    <property type="match status" value="1"/>
</dbReference>
<comment type="function">
    <text evidence="5">Subunit of the V1 complex of vacuolar(H+)-ATPase (V-ATPase), a multisubunit enzyme composed of a peripheral complex (V1) that hydrolyzes ATP and a membrane integral complex (V0) that translocates protons. V-ATPase is responsible for acidifying and maintaining the pH of intracellular compartments.</text>
</comment>
<evidence type="ECO:0000313" key="8">
    <source>
        <dbReference type="EMBL" id="RCK62450.1"/>
    </source>
</evidence>
<evidence type="ECO:0000313" key="7">
    <source>
        <dbReference type="EMBL" id="RCK59626.1"/>
    </source>
</evidence>
<feature type="domain" description="ATPase V1 complex subunit H C-terminal" evidence="6">
    <location>
        <begin position="341"/>
        <end position="467"/>
    </location>
</feature>
<dbReference type="EMBL" id="QLNQ01000025">
    <property type="protein sequence ID" value="RCK62450.1"/>
    <property type="molecule type" value="Genomic_DNA"/>
</dbReference>
<evidence type="ECO:0000256" key="5">
    <source>
        <dbReference type="PIRNR" id="PIRNR032184"/>
    </source>
</evidence>
<dbReference type="AlphaFoldDB" id="A0A367Y170"/>
<proteinExistence type="inferred from homology"/>
<organism evidence="7 9">
    <name type="scientific">Candida viswanathii</name>
    <dbReference type="NCBI Taxonomy" id="5486"/>
    <lineage>
        <taxon>Eukaryota</taxon>
        <taxon>Fungi</taxon>
        <taxon>Dikarya</taxon>
        <taxon>Ascomycota</taxon>
        <taxon>Saccharomycotina</taxon>
        <taxon>Pichiomycetes</taxon>
        <taxon>Debaryomycetaceae</taxon>
        <taxon>Candida/Lodderomyces clade</taxon>
        <taxon>Candida</taxon>
    </lineage>
</organism>
<evidence type="ECO:0000313" key="9">
    <source>
        <dbReference type="Proteomes" id="UP000253472"/>
    </source>
</evidence>
<dbReference type="STRING" id="5486.A0A367Y170"/>
<reference evidence="7 9" key="1">
    <citation type="submission" date="2018-06" db="EMBL/GenBank/DDBJ databases">
        <title>Whole genome sequencing of Candida tropicalis (genome annotated by CSBL at Korea University).</title>
        <authorList>
            <person name="Ahn J."/>
        </authorList>
    </citation>
    <scope>NUCLEOTIDE SEQUENCE [LARGE SCALE GENOMIC DNA]</scope>
    <source>
        <strain evidence="7 9">ATCC 20962</strain>
    </source>
</reference>
<evidence type="ECO:0000256" key="2">
    <source>
        <dbReference type="ARBA" id="ARBA00022448"/>
    </source>
</evidence>
<dbReference type="InterPro" id="IPR011989">
    <property type="entry name" value="ARM-like"/>
</dbReference>